<proteinExistence type="predicted"/>
<dbReference type="PROSITE" id="PS51257">
    <property type="entry name" value="PROKAR_LIPOPROTEIN"/>
    <property type="match status" value="1"/>
</dbReference>
<dbReference type="RefSeq" id="WP_185606003.1">
    <property type="nucleotide sequence ID" value="NZ_JAATOD010000003.1"/>
</dbReference>
<name>A0A7X1A1T8_9LIST</name>
<protein>
    <recommendedName>
        <fullName evidence="4">Lipoprotein</fullName>
    </recommendedName>
</protein>
<dbReference type="EMBL" id="JAATOD010000003">
    <property type="protein sequence ID" value="MBC2330450.1"/>
    <property type="molecule type" value="Genomic_DNA"/>
</dbReference>
<evidence type="ECO:0008006" key="4">
    <source>
        <dbReference type="Google" id="ProtNLM"/>
    </source>
</evidence>
<comment type="caution">
    <text evidence="2">The sequence shown here is derived from an EMBL/GenBank/DDBJ whole genome shotgun (WGS) entry which is preliminary data.</text>
</comment>
<sequence length="189" mass="21118">MKKIIMMILVMSIALFACGNNKESKEPVIANEVPVETEKDFSLQIPDFYNQTDTEFVESAKKTYSDLEAKGDIERVFGKSGLEVEIVSLNGQFFEKDQVIGVGVFVANNSGKDIDSFSMDLELQVEGYPEAKIVSENVEFGHDMIGTMKANSIMPLKVLLPCQNFNPNKDTFTSKELKVIFKNVKVNKS</sequence>
<evidence type="ECO:0000256" key="1">
    <source>
        <dbReference type="SAM" id="SignalP"/>
    </source>
</evidence>
<feature type="chain" id="PRO_5038583366" description="Lipoprotein" evidence="1">
    <location>
        <begin position="20"/>
        <end position="189"/>
    </location>
</feature>
<gene>
    <name evidence="2" type="ORF">HCX62_10445</name>
</gene>
<evidence type="ECO:0000313" key="2">
    <source>
        <dbReference type="EMBL" id="MBC2330450.1"/>
    </source>
</evidence>
<keyword evidence="1" id="KW-0732">Signal</keyword>
<dbReference type="AlphaFoldDB" id="A0A7X1A1T8"/>
<reference evidence="2 3" key="1">
    <citation type="submission" date="2020-03" db="EMBL/GenBank/DDBJ databases">
        <title>Soil Listeria distribution.</title>
        <authorList>
            <person name="Liao J."/>
            <person name="Wiedmann M."/>
        </authorList>
    </citation>
    <scope>NUCLEOTIDE SEQUENCE [LARGE SCALE GENOMIC DNA]</scope>
    <source>
        <strain evidence="2 3">FSL L7-0020</strain>
    </source>
</reference>
<dbReference type="Proteomes" id="UP000572016">
    <property type="component" value="Unassembled WGS sequence"/>
</dbReference>
<evidence type="ECO:0000313" key="3">
    <source>
        <dbReference type="Proteomes" id="UP000572016"/>
    </source>
</evidence>
<accession>A0A7X1A1T8</accession>
<organism evidence="2 3">
    <name type="scientific">Listeria swaminathanii</name>
    <dbReference type="NCBI Taxonomy" id="2713501"/>
    <lineage>
        <taxon>Bacteria</taxon>
        <taxon>Bacillati</taxon>
        <taxon>Bacillota</taxon>
        <taxon>Bacilli</taxon>
        <taxon>Bacillales</taxon>
        <taxon>Listeriaceae</taxon>
        <taxon>Listeria</taxon>
    </lineage>
</organism>
<feature type="signal peptide" evidence="1">
    <location>
        <begin position="1"/>
        <end position="19"/>
    </location>
</feature>